<feature type="domain" description="G" evidence="1">
    <location>
        <begin position="59"/>
        <end position="155"/>
    </location>
</feature>
<name>A0A1H8NPD9_9FIRM</name>
<evidence type="ECO:0000313" key="3">
    <source>
        <dbReference type="Proteomes" id="UP000198847"/>
    </source>
</evidence>
<sequence>MRELVIVGRPNSGKTMFALNFADYLGSRTVDITAKSFDGLMTCRHFSIEEAKRELCAMTLHKTRLVQSFVLKIPVGKTTANFMLTDTCGISESIHPDETIRRGMAQTLKILRSAEGILHIVDLTAIREHNVGTEIDREIYSYGMTRRNYVLLANKIDLPVARDSVKRLPMLFPDTPILTISALYLHGFREVKNYVRHTI</sequence>
<dbReference type="GO" id="GO:0005525">
    <property type="term" value="F:GTP binding"/>
    <property type="evidence" value="ECO:0007669"/>
    <property type="project" value="InterPro"/>
</dbReference>
<evidence type="ECO:0000259" key="1">
    <source>
        <dbReference type="Pfam" id="PF01926"/>
    </source>
</evidence>
<dbReference type="Proteomes" id="UP000198847">
    <property type="component" value="Unassembled WGS sequence"/>
</dbReference>
<protein>
    <submittedName>
        <fullName evidence="2">50S ribosome-binding GTPase</fullName>
    </submittedName>
</protein>
<dbReference type="InterPro" id="IPR006073">
    <property type="entry name" value="GTP-bd"/>
</dbReference>
<proteinExistence type="predicted"/>
<dbReference type="AlphaFoldDB" id="A0A1H8NPD9"/>
<dbReference type="EMBL" id="FODY01000001">
    <property type="protein sequence ID" value="SEO31437.1"/>
    <property type="molecule type" value="Genomic_DNA"/>
</dbReference>
<reference evidence="2 3" key="1">
    <citation type="submission" date="2016-10" db="EMBL/GenBank/DDBJ databases">
        <authorList>
            <person name="de Groot N.N."/>
        </authorList>
    </citation>
    <scope>NUCLEOTIDE SEQUENCE [LARGE SCALE GENOMIC DNA]</scope>
    <source>
        <strain evidence="2 3">DSM 13305</strain>
    </source>
</reference>
<keyword evidence="3" id="KW-1185">Reference proteome</keyword>
<dbReference type="OrthoDB" id="2374147at2"/>
<dbReference type="RefSeq" id="WP_091743505.1">
    <property type="nucleotide sequence ID" value="NZ_FODY01000001.1"/>
</dbReference>
<dbReference type="InterPro" id="IPR027417">
    <property type="entry name" value="P-loop_NTPase"/>
</dbReference>
<accession>A0A1H8NPD9</accession>
<dbReference type="Pfam" id="PF01926">
    <property type="entry name" value="MMR_HSR1"/>
    <property type="match status" value="1"/>
</dbReference>
<evidence type="ECO:0000313" key="2">
    <source>
        <dbReference type="EMBL" id="SEO31437.1"/>
    </source>
</evidence>
<dbReference type="Gene3D" id="3.40.50.300">
    <property type="entry name" value="P-loop containing nucleotide triphosphate hydrolases"/>
    <property type="match status" value="1"/>
</dbReference>
<gene>
    <name evidence="2" type="ORF">SAMN04490178_101183</name>
</gene>
<dbReference type="STRING" id="112903.SAMN04490178_101183"/>
<organism evidence="2 3">
    <name type="scientific">Propionispora vibrioides</name>
    <dbReference type="NCBI Taxonomy" id="112903"/>
    <lineage>
        <taxon>Bacteria</taxon>
        <taxon>Bacillati</taxon>
        <taxon>Bacillota</taxon>
        <taxon>Negativicutes</taxon>
        <taxon>Selenomonadales</taxon>
        <taxon>Sporomusaceae</taxon>
        <taxon>Propionispora</taxon>
    </lineage>
</organism>
<dbReference type="SUPFAM" id="SSF52540">
    <property type="entry name" value="P-loop containing nucleoside triphosphate hydrolases"/>
    <property type="match status" value="1"/>
</dbReference>